<dbReference type="Proteomes" id="UP000481252">
    <property type="component" value="Unassembled WGS sequence"/>
</dbReference>
<sequence>MAKPKPARRTPTSRQQTDPVTDYATSVVAGKIIAGDHHIAAAERHLRDLKDGQARGLHWRPEFAARAIGFPPAVLSITAGTAEGKPFNLLPWQFFCTGSLFGWRKDSGRMRFRSAWVETGKGQAKSPWMAATGLYMGGFYGVKRAEVYSIGQDRATANVLFKDAVAMCRAPIPGGEEDAEDTLVSRGDVIIRGEGDNAWKIEFPEVGSKFQSLANGQAISGPRPIMVAADEIHEFRDNSSIETWKRAIAKMPGDALMLLGTNTPASTQIVGTEYSEFYQKVVLGEIDDDEAFAFIARVDKADRETVFDNEQVWQKSLPALGVTFPIENIRGEVNTARVLLSTAFSVKRLYFGIPIGAADFWIAEEAWSAVQGKVDVIKMKGRRCWLSLDLSDKNDLTALTAIWRDEAGHLYAKTYYWTTQSGLKERALADNAKYVEWAADPLVDFTAVSGAVIDKTFVAEQVKKLCSEHEVEFLAFDSAGMADFIAACEQIGFPVWKFEGTDKPEGTGLKLVAHGQGKRIVFEDRALCMPRSVEKLEDRVLAKTITIDASPVSYMCAGNAFLDADGQGNRAFDKKRSRGRIDGMVTIAMATGAAEYEFDAVQATSPWDDPEFSLAA</sequence>
<feature type="compositionally biased region" description="Polar residues" evidence="1">
    <location>
        <begin position="10"/>
        <end position="19"/>
    </location>
</feature>
<feature type="region of interest" description="Disordered" evidence="1">
    <location>
        <begin position="1"/>
        <end position="20"/>
    </location>
</feature>
<dbReference type="RefSeq" id="WP_165121544.1">
    <property type="nucleotide sequence ID" value="NZ_JAAKZG010000028.1"/>
</dbReference>
<feature type="domain" description="Terminase large subunit-like ATPase" evidence="2">
    <location>
        <begin position="91"/>
        <end position="265"/>
    </location>
</feature>
<dbReference type="Gene3D" id="3.40.50.300">
    <property type="entry name" value="P-loop containing nucleotide triphosphate hydrolases"/>
    <property type="match status" value="1"/>
</dbReference>
<reference evidence="4 5" key="1">
    <citation type="submission" date="2020-02" db="EMBL/GenBank/DDBJ databases">
        <title>Genome sequence of the type strain CGMCC 1.15528 of Mesorhizobium zhangyense.</title>
        <authorList>
            <person name="Gao J."/>
            <person name="Sun J."/>
        </authorList>
    </citation>
    <scope>NUCLEOTIDE SEQUENCE [LARGE SCALE GENOMIC DNA]</scope>
    <source>
        <strain evidence="4 5">CGMCC 1.15528</strain>
    </source>
</reference>
<name>A0A7C9VIK9_9HYPH</name>
<evidence type="ECO:0000313" key="4">
    <source>
        <dbReference type="EMBL" id="NGN45171.1"/>
    </source>
</evidence>
<dbReference type="AlphaFoldDB" id="A0A7C9VIK9"/>
<dbReference type="PANTHER" id="PTHR41287">
    <property type="match status" value="1"/>
</dbReference>
<dbReference type="InterPro" id="IPR005021">
    <property type="entry name" value="Terminase_largesu-like"/>
</dbReference>
<evidence type="ECO:0000256" key="1">
    <source>
        <dbReference type="SAM" id="MobiDB-lite"/>
    </source>
</evidence>
<feature type="domain" description="Terminase large subunit-like endonuclease" evidence="3">
    <location>
        <begin position="285"/>
        <end position="492"/>
    </location>
</feature>
<comment type="caution">
    <text evidence="4">The sequence shown here is derived from an EMBL/GenBank/DDBJ whole genome shotgun (WGS) entry which is preliminary data.</text>
</comment>
<proteinExistence type="predicted"/>
<protein>
    <submittedName>
        <fullName evidence="4">Terminase</fullName>
    </submittedName>
</protein>
<dbReference type="InterPro" id="IPR046462">
    <property type="entry name" value="TerL_nuclease"/>
</dbReference>
<evidence type="ECO:0000313" key="5">
    <source>
        <dbReference type="Proteomes" id="UP000481252"/>
    </source>
</evidence>
<dbReference type="InterPro" id="IPR027417">
    <property type="entry name" value="P-loop_NTPase"/>
</dbReference>
<organism evidence="4 5">
    <name type="scientific">Mesorhizobium zhangyense</name>
    <dbReference type="NCBI Taxonomy" id="1776730"/>
    <lineage>
        <taxon>Bacteria</taxon>
        <taxon>Pseudomonadati</taxon>
        <taxon>Pseudomonadota</taxon>
        <taxon>Alphaproteobacteria</taxon>
        <taxon>Hyphomicrobiales</taxon>
        <taxon>Phyllobacteriaceae</taxon>
        <taxon>Mesorhizobium</taxon>
    </lineage>
</organism>
<dbReference type="Pfam" id="PF20441">
    <property type="entry name" value="TerL_nuclease"/>
    <property type="match status" value="1"/>
</dbReference>
<evidence type="ECO:0000259" key="2">
    <source>
        <dbReference type="Pfam" id="PF03354"/>
    </source>
</evidence>
<accession>A0A7C9VIK9</accession>
<keyword evidence="5" id="KW-1185">Reference proteome</keyword>
<dbReference type="GO" id="GO:0004519">
    <property type="term" value="F:endonuclease activity"/>
    <property type="evidence" value="ECO:0007669"/>
    <property type="project" value="InterPro"/>
</dbReference>
<dbReference type="EMBL" id="JAAKZG010000028">
    <property type="protein sequence ID" value="NGN45171.1"/>
    <property type="molecule type" value="Genomic_DNA"/>
</dbReference>
<evidence type="ECO:0000259" key="3">
    <source>
        <dbReference type="Pfam" id="PF20441"/>
    </source>
</evidence>
<gene>
    <name evidence="4" type="ORF">G6N74_29395</name>
</gene>
<dbReference type="InterPro" id="IPR046461">
    <property type="entry name" value="TerL_ATPase"/>
</dbReference>
<dbReference type="Pfam" id="PF03354">
    <property type="entry name" value="TerL_ATPase"/>
    <property type="match status" value="1"/>
</dbReference>
<dbReference type="PANTHER" id="PTHR41287:SF1">
    <property type="entry name" value="PROTEIN YMFN"/>
    <property type="match status" value="1"/>
</dbReference>